<keyword evidence="3" id="KW-1185">Reference proteome</keyword>
<organism evidence="2">
    <name type="scientific">Oryza glumipatula</name>
    <dbReference type="NCBI Taxonomy" id="40148"/>
    <lineage>
        <taxon>Eukaryota</taxon>
        <taxon>Viridiplantae</taxon>
        <taxon>Streptophyta</taxon>
        <taxon>Embryophyta</taxon>
        <taxon>Tracheophyta</taxon>
        <taxon>Spermatophyta</taxon>
        <taxon>Magnoliopsida</taxon>
        <taxon>Liliopsida</taxon>
        <taxon>Poales</taxon>
        <taxon>Poaceae</taxon>
        <taxon>BOP clade</taxon>
        <taxon>Oryzoideae</taxon>
        <taxon>Oryzeae</taxon>
        <taxon>Oryzinae</taxon>
        <taxon>Oryza</taxon>
    </lineage>
</organism>
<dbReference type="HOGENOM" id="CLU_099230_0_0_1"/>
<evidence type="ECO:0000313" key="3">
    <source>
        <dbReference type="Proteomes" id="UP000026961"/>
    </source>
</evidence>
<reference evidence="2" key="2">
    <citation type="submission" date="2018-05" db="EMBL/GenBank/DDBJ databases">
        <title>OgluRS3 (Oryza glumaepatula Reference Sequence Version 3).</title>
        <authorList>
            <person name="Zhang J."/>
            <person name="Kudrna D."/>
            <person name="Lee S."/>
            <person name="Talag J."/>
            <person name="Welchert J."/>
            <person name="Wing R.A."/>
        </authorList>
    </citation>
    <scope>NUCLEOTIDE SEQUENCE [LARGE SCALE GENOMIC DNA]</scope>
</reference>
<proteinExistence type="predicted"/>
<name>A0A0D9YZ12_9ORYZ</name>
<dbReference type="EnsemblPlants" id="OGLUM02G35330.1">
    <property type="protein sequence ID" value="OGLUM02G35330.1"/>
    <property type="gene ID" value="OGLUM02G35330"/>
</dbReference>
<feature type="compositionally biased region" description="Basic and acidic residues" evidence="1">
    <location>
        <begin position="181"/>
        <end position="196"/>
    </location>
</feature>
<feature type="compositionally biased region" description="Low complexity" evidence="1">
    <location>
        <begin position="47"/>
        <end position="87"/>
    </location>
</feature>
<feature type="region of interest" description="Disordered" evidence="1">
    <location>
        <begin position="1"/>
        <end position="25"/>
    </location>
</feature>
<dbReference type="Gramene" id="OGLUM02G35330.1">
    <property type="protein sequence ID" value="OGLUM02G35330.1"/>
    <property type="gene ID" value="OGLUM02G35330"/>
</dbReference>
<feature type="compositionally biased region" description="Basic and acidic residues" evidence="1">
    <location>
        <begin position="14"/>
        <end position="25"/>
    </location>
</feature>
<feature type="compositionally biased region" description="Low complexity" evidence="1">
    <location>
        <begin position="1"/>
        <end position="10"/>
    </location>
</feature>
<dbReference type="Proteomes" id="UP000026961">
    <property type="component" value="Chromosome 2"/>
</dbReference>
<feature type="compositionally biased region" description="Basic and acidic residues" evidence="1">
    <location>
        <begin position="105"/>
        <end position="116"/>
    </location>
</feature>
<evidence type="ECO:0000313" key="2">
    <source>
        <dbReference type="EnsemblPlants" id="OGLUM02G35330.1"/>
    </source>
</evidence>
<reference evidence="2" key="1">
    <citation type="submission" date="2015-04" db="UniProtKB">
        <authorList>
            <consortium name="EnsemblPlants"/>
        </authorList>
    </citation>
    <scope>IDENTIFICATION</scope>
</reference>
<protein>
    <submittedName>
        <fullName evidence="2">Uncharacterized protein</fullName>
    </submittedName>
</protein>
<feature type="region of interest" description="Disordered" evidence="1">
    <location>
        <begin position="37"/>
        <end position="196"/>
    </location>
</feature>
<evidence type="ECO:0000256" key="1">
    <source>
        <dbReference type="SAM" id="MobiDB-lite"/>
    </source>
</evidence>
<accession>A0A0D9YZ12</accession>
<dbReference type="AlphaFoldDB" id="A0A0D9YZ12"/>
<sequence length="196" mass="20703">MPDGEGCGADAEGGEVRPEVSGDHLQEHALQQLYLQVDGEEEEVEVPEQVVAGVAAAEAPGPAASSASTMAAEDPPALTGKEAAGAAGKDGGTSGSREAGDGDLGEEREGGGEQPRRRQRRGACARRRRRSGWRTASRKCGEITPDAPLTSPTPCRRRPPRPPKTIPSSWLASSQPSQPYPERERVSKFVEGKGRR</sequence>
<feature type="compositionally biased region" description="Basic residues" evidence="1">
    <location>
        <begin position="117"/>
        <end position="132"/>
    </location>
</feature>